<accession>A0ABW1H9V0</accession>
<name>A0ABW1H9V0_9ACTN</name>
<dbReference type="RefSeq" id="WP_377513472.1">
    <property type="nucleotide sequence ID" value="NZ_JBHSQS010000010.1"/>
</dbReference>
<gene>
    <name evidence="1" type="ORF">ACFQGL_18800</name>
</gene>
<evidence type="ECO:0000313" key="2">
    <source>
        <dbReference type="Proteomes" id="UP001596226"/>
    </source>
</evidence>
<dbReference type="Proteomes" id="UP001596226">
    <property type="component" value="Unassembled WGS sequence"/>
</dbReference>
<sequence>MDMADCLAEATGDLGQLYPTPPNPIEMYGRMLGWIRHLAINKFRDEDGWPN</sequence>
<comment type="caution">
    <text evidence="1">The sequence shown here is derived from an EMBL/GenBank/DDBJ whole genome shotgun (WGS) entry which is preliminary data.</text>
</comment>
<organism evidence="1 2">
    <name type="scientific">Micromonospora vulcania</name>
    <dbReference type="NCBI Taxonomy" id="1441873"/>
    <lineage>
        <taxon>Bacteria</taxon>
        <taxon>Bacillati</taxon>
        <taxon>Actinomycetota</taxon>
        <taxon>Actinomycetes</taxon>
        <taxon>Micromonosporales</taxon>
        <taxon>Micromonosporaceae</taxon>
        <taxon>Micromonospora</taxon>
    </lineage>
</organism>
<evidence type="ECO:0000313" key="1">
    <source>
        <dbReference type="EMBL" id="MFC5925395.1"/>
    </source>
</evidence>
<proteinExistence type="predicted"/>
<protein>
    <submittedName>
        <fullName evidence="1">Uncharacterized protein</fullName>
    </submittedName>
</protein>
<dbReference type="EMBL" id="JBHSQS010000010">
    <property type="protein sequence ID" value="MFC5925395.1"/>
    <property type="molecule type" value="Genomic_DNA"/>
</dbReference>
<reference evidence="2" key="1">
    <citation type="journal article" date="2019" name="Int. J. Syst. Evol. Microbiol.">
        <title>The Global Catalogue of Microorganisms (GCM) 10K type strain sequencing project: providing services to taxonomists for standard genome sequencing and annotation.</title>
        <authorList>
            <consortium name="The Broad Institute Genomics Platform"/>
            <consortium name="The Broad Institute Genome Sequencing Center for Infectious Disease"/>
            <person name="Wu L."/>
            <person name="Ma J."/>
        </authorList>
    </citation>
    <scope>NUCLEOTIDE SEQUENCE [LARGE SCALE GENOMIC DNA]</scope>
    <source>
        <strain evidence="2">CGMCC 4.7144</strain>
    </source>
</reference>
<keyword evidence="2" id="KW-1185">Reference proteome</keyword>